<reference evidence="11" key="4">
    <citation type="submission" date="2025-08" db="UniProtKB">
        <authorList>
            <consortium name="Ensembl"/>
        </authorList>
    </citation>
    <scope>IDENTIFICATION</scope>
</reference>
<reference evidence="12" key="3">
    <citation type="submission" date="2018-12" db="EMBL/GenBank/DDBJ databases">
        <title>G10K-VGP greater horseshoe bat female genome, primary haplotype.</title>
        <authorList>
            <person name="Teeling E."/>
            <person name="Myers G."/>
            <person name="Vernes S."/>
            <person name="Pippel M."/>
            <person name="Winkler S."/>
            <person name="Fedrigo O."/>
            <person name="Rhie A."/>
            <person name="Koren S."/>
            <person name="Phillippy A."/>
            <person name="Lewin H."/>
            <person name="Damas J."/>
            <person name="Howe K."/>
            <person name="Mountcastle J."/>
            <person name="Jarvis E.D."/>
        </authorList>
    </citation>
    <scope>NUCLEOTIDE SEQUENCE [LARGE SCALE GENOMIC DNA]</scope>
</reference>
<dbReference type="InterPro" id="IPR002589">
    <property type="entry name" value="Macro_dom"/>
</dbReference>
<keyword evidence="12" id="KW-1185">Reference proteome</keyword>
<dbReference type="InterPro" id="IPR052056">
    <property type="entry name" value="Mono-ARTD/PARP"/>
</dbReference>
<evidence type="ECO:0000313" key="12">
    <source>
        <dbReference type="Proteomes" id="UP000472240"/>
    </source>
</evidence>
<evidence type="ECO:0000256" key="5">
    <source>
        <dbReference type="ARBA" id="ARBA00023027"/>
    </source>
</evidence>
<dbReference type="InterPro" id="IPR043472">
    <property type="entry name" value="Macro_dom-like"/>
</dbReference>
<dbReference type="GO" id="GO:1990404">
    <property type="term" value="F:NAD+-protein mono-ADP-ribosyltransferase activity"/>
    <property type="evidence" value="ECO:0007669"/>
    <property type="project" value="TreeGrafter"/>
</dbReference>
<sequence length="376" mass="42380">MFQRIGLIFHNIVVVSNCVSFHFQAFLDKFTRWSSGNPNEDKILMATDFQGLFRTVTNPKCTTYQMKIGAITFQVALGDITKESTDVIVNSTARMFNLKSGVSKAILEGAGPAVEDECAVLATQPHRDFIVTQGGYLKCKIIIHVLGENDIRKTVSSVLEECEQRKHTSVSLPAIGTDNIPDYWTDMNQPPTCVIQLEPGQSEYNTVKDKFSQTCLCYTIEKIERIQNAFLWDSYQIRKKHMDVKNDRADNERILFHGTDANSVPYVNHHGFNRSYAGKNDTAYGKGTYFAVDASYSANDIYSRPDSNGRKHVYVARVLTGVYTLGRRGLITPPAKNPFNSTDLFDSVADNIQHPTLFVVFSDNQAYPEYLITFRC</sequence>
<keyword evidence="3 8" id="KW-0808">Transferase</keyword>
<comment type="similarity">
    <text evidence="7">Belongs to the ARTD/PARP family.</text>
</comment>
<dbReference type="Proteomes" id="UP000472240">
    <property type="component" value="Chromosome 2"/>
</dbReference>
<accession>A0A671DX21</accession>
<dbReference type="Pfam" id="PF01661">
    <property type="entry name" value="Macro"/>
    <property type="match status" value="1"/>
</dbReference>
<keyword evidence="2 8" id="KW-0328">Glycosyltransferase</keyword>
<keyword evidence="5 8" id="KW-0520">NAD</keyword>
<dbReference type="GO" id="GO:0070212">
    <property type="term" value="P:protein poly-ADP-ribosylation"/>
    <property type="evidence" value="ECO:0007669"/>
    <property type="project" value="TreeGrafter"/>
</dbReference>
<evidence type="ECO:0000259" key="10">
    <source>
        <dbReference type="PROSITE" id="PS51154"/>
    </source>
</evidence>
<dbReference type="GeneTree" id="ENSGT00940000163672"/>
<protein>
    <recommendedName>
        <fullName evidence="8">Poly [ADP-ribose] polymerase</fullName>
        <shortName evidence="8">PARP</shortName>
        <ecNumber evidence="8">2.4.2.-</ecNumber>
    </recommendedName>
</protein>
<dbReference type="InterPro" id="IPR012317">
    <property type="entry name" value="Poly(ADP-ribose)pol_cat_dom"/>
</dbReference>
<dbReference type="GO" id="GO:0010629">
    <property type="term" value="P:negative regulation of gene expression"/>
    <property type="evidence" value="ECO:0007669"/>
    <property type="project" value="TreeGrafter"/>
</dbReference>
<evidence type="ECO:0000313" key="11">
    <source>
        <dbReference type="Ensembl" id="ENSRFEP00010005466.1"/>
    </source>
</evidence>
<evidence type="ECO:0000256" key="3">
    <source>
        <dbReference type="ARBA" id="ARBA00022679"/>
    </source>
</evidence>
<proteinExistence type="inferred from homology"/>
<dbReference type="SMART" id="SM00506">
    <property type="entry name" value="A1pp"/>
    <property type="match status" value="1"/>
</dbReference>
<dbReference type="SUPFAM" id="SSF52949">
    <property type="entry name" value="Macro domain-like"/>
    <property type="match status" value="1"/>
</dbReference>
<dbReference type="GO" id="GO:0003714">
    <property type="term" value="F:transcription corepressor activity"/>
    <property type="evidence" value="ECO:0007669"/>
    <property type="project" value="TreeGrafter"/>
</dbReference>
<name>A0A671DX21_RHIFE</name>
<feature type="domain" description="Macro" evidence="10">
    <location>
        <begin position="60"/>
        <end position="215"/>
    </location>
</feature>
<gene>
    <name evidence="11" type="primary">PARP15</name>
</gene>
<keyword evidence="6" id="KW-0539">Nucleus</keyword>
<dbReference type="Gene3D" id="3.40.220.10">
    <property type="entry name" value="Leucine Aminopeptidase, subunit E, domain 1"/>
    <property type="match status" value="1"/>
</dbReference>
<dbReference type="GO" id="GO:0016779">
    <property type="term" value="F:nucleotidyltransferase activity"/>
    <property type="evidence" value="ECO:0007669"/>
    <property type="project" value="UniProtKB-KW"/>
</dbReference>
<feature type="domain" description="PARP catalytic" evidence="9">
    <location>
        <begin position="180"/>
        <end position="376"/>
    </location>
</feature>
<evidence type="ECO:0000256" key="2">
    <source>
        <dbReference type="ARBA" id="ARBA00022676"/>
    </source>
</evidence>
<comment type="subcellular location">
    <subcellularLocation>
        <location evidence="1">Nucleus</location>
    </subcellularLocation>
</comment>
<reference evidence="11 12" key="2">
    <citation type="journal article" date="2018" name="Annu Rev Anim Biosci">
        <title>Bat Biology, Genomes, and the Bat1K Project: To Generate Chromosome-Level Genomes for All Living Bat Species.</title>
        <authorList>
            <person name="Teeling E.C."/>
            <person name="Vernes S.C."/>
            <person name="Davalos L.M."/>
            <person name="Ray D.A."/>
            <person name="Gilbert M.T.P."/>
            <person name="Myers E."/>
        </authorList>
    </citation>
    <scope>NUCLEOTIDE SEQUENCE</scope>
</reference>
<dbReference type="GO" id="GO:0005737">
    <property type="term" value="C:cytoplasm"/>
    <property type="evidence" value="ECO:0007669"/>
    <property type="project" value="TreeGrafter"/>
</dbReference>
<reference evidence="11 12" key="1">
    <citation type="journal article" date="2015" name="Annu Rev Anim Biosci">
        <title>The Genome 10K Project: a way forward.</title>
        <authorList>
            <person name="Koepfli K.P."/>
            <person name="Paten B."/>
            <person name="O'Brien S.J."/>
            <person name="Koepfli K.P."/>
            <person name="Paten B."/>
            <person name="Antunes A."/>
            <person name="Belov K."/>
            <person name="Bustamante C."/>
            <person name="Castoe T.A."/>
            <person name="Clawson H."/>
            <person name="Crawford A.J."/>
            <person name="Diekhans M."/>
            <person name="Distel D."/>
            <person name="Durbin R."/>
            <person name="Earl D."/>
            <person name="Fujita M.K."/>
            <person name="Gamble T."/>
            <person name="Georges A."/>
            <person name="Gemmell N."/>
            <person name="Gilbert M.T."/>
            <person name="Graves J.M."/>
            <person name="Green R.E."/>
            <person name="Hickey G."/>
            <person name="Jarvis E.D."/>
            <person name="Johnson W."/>
            <person name="Komissarov A."/>
            <person name="Korf I."/>
            <person name="Kuhn R."/>
            <person name="Larkin D.M."/>
            <person name="Lewin H."/>
            <person name="Lopez J.V."/>
            <person name="Ma J."/>
            <person name="Marques-Bonet T."/>
            <person name="Miller W."/>
            <person name="Murphy R."/>
            <person name="Pevzner P."/>
            <person name="Shapiro B."/>
            <person name="Steiner C."/>
            <person name="Tamazian G."/>
            <person name="Venkatesh B."/>
            <person name="Wang J."/>
            <person name="Wayne R."/>
            <person name="Wiley E."/>
            <person name="Yang H."/>
            <person name="Zhang G."/>
            <person name="Haussler D."/>
            <person name="Ryder O."/>
            <person name="O'Brien S.J."/>
        </authorList>
    </citation>
    <scope>NUCLEOTIDE SEQUENCE</scope>
</reference>
<dbReference type="Pfam" id="PF00644">
    <property type="entry name" value="PARP"/>
    <property type="match status" value="1"/>
</dbReference>
<reference evidence="11" key="5">
    <citation type="submission" date="2025-09" db="UniProtKB">
        <authorList>
            <consortium name="Ensembl"/>
        </authorList>
    </citation>
    <scope>IDENTIFICATION</scope>
</reference>
<dbReference type="SUPFAM" id="SSF56399">
    <property type="entry name" value="ADP-ribosylation"/>
    <property type="match status" value="1"/>
</dbReference>
<evidence type="ECO:0000256" key="8">
    <source>
        <dbReference type="RuleBase" id="RU362114"/>
    </source>
</evidence>
<dbReference type="GO" id="GO:0005634">
    <property type="term" value="C:nucleus"/>
    <property type="evidence" value="ECO:0007669"/>
    <property type="project" value="UniProtKB-SubCell"/>
</dbReference>
<dbReference type="Ensembl" id="ENSRFET00010005988.1">
    <property type="protein sequence ID" value="ENSRFEP00010005466.1"/>
    <property type="gene ID" value="ENSRFEG00010003726.1"/>
</dbReference>
<evidence type="ECO:0000256" key="4">
    <source>
        <dbReference type="ARBA" id="ARBA00022695"/>
    </source>
</evidence>
<dbReference type="GO" id="GO:0003950">
    <property type="term" value="F:NAD+ poly-ADP-ribosyltransferase activity"/>
    <property type="evidence" value="ECO:0007669"/>
    <property type="project" value="UniProtKB-UniRule"/>
</dbReference>
<dbReference type="CDD" id="cd01439">
    <property type="entry name" value="TCCD_inducible_PARP_like"/>
    <property type="match status" value="1"/>
</dbReference>
<evidence type="ECO:0000259" key="9">
    <source>
        <dbReference type="PROSITE" id="PS51059"/>
    </source>
</evidence>
<evidence type="ECO:0000256" key="7">
    <source>
        <dbReference type="ARBA" id="ARBA00024347"/>
    </source>
</evidence>
<keyword evidence="4" id="KW-0548">Nucleotidyltransferase</keyword>
<organism evidence="11 12">
    <name type="scientific">Rhinolophus ferrumequinum</name>
    <name type="common">Greater horseshoe bat</name>
    <dbReference type="NCBI Taxonomy" id="59479"/>
    <lineage>
        <taxon>Eukaryota</taxon>
        <taxon>Metazoa</taxon>
        <taxon>Chordata</taxon>
        <taxon>Craniata</taxon>
        <taxon>Vertebrata</taxon>
        <taxon>Euteleostomi</taxon>
        <taxon>Mammalia</taxon>
        <taxon>Eutheria</taxon>
        <taxon>Laurasiatheria</taxon>
        <taxon>Chiroptera</taxon>
        <taxon>Yinpterochiroptera</taxon>
        <taxon>Rhinolophoidea</taxon>
        <taxon>Rhinolophidae</taxon>
        <taxon>Rhinolophinae</taxon>
        <taxon>Rhinolophus</taxon>
    </lineage>
</organism>
<dbReference type="EC" id="2.4.2.-" evidence="8"/>
<dbReference type="AlphaFoldDB" id="A0A671DX21"/>
<dbReference type="Gene3D" id="3.90.228.10">
    <property type="match status" value="1"/>
</dbReference>
<dbReference type="PANTHER" id="PTHR14453:SF99">
    <property type="entry name" value="PROTEIN MONO-ADP-RIBOSYLTRANSFERASE PARP15"/>
    <property type="match status" value="1"/>
</dbReference>
<dbReference type="PROSITE" id="PS51059">
    <property type="entry name" value="PARP_CATALYTIC"/>
    <property type="match status" value="1"/>
</dbReference>
<dbReference type="PROSITE" id="PS51154">
    <property type="entry name" value="MACRO"/>
    <property type="match status" value="1"/>
</dbReference>
<evidence type="ECO:0000256" key="6">
    <source>
        <dbReference type="ARBA" id="ARBA00023242"/>
    </source>
</evidence>
<evidence type="ECO:0000256" key="1">
    <source>
        <dbReference type="ARBA" id="ARBA00004123"/>
    </source>
</evidence>
<dbReference type="PANTHER" id="PTHR14453">
    <property type="entry name" value="PARP/ZINC FINGER CCCH TYPE DOMAIN CONTAINING PROTEIN"/>
    <property type="match status" value="1"/>
</dbReference>